<evidence type="ECO:0008006" key="3">
    <source>
        <dbReference type="Google" id="ProtNLM"/>
    </source>
</evidence>
<dbReference type="GO" id="GO:0005506">
    <property type="term" value="F:iron ion binding"/>
    <property type="evidence" value="ECO:0007669"/>
    <property type="project" value="UniProtKB-ARBA"/>
</dbReference>
<dbReference type="STRING" id="454136.NIES2119_02955"/>
<protein>
    <recommendedName>
        <fullName evidence="3">Phytanoyl-CoA dioxygenase</fullName>
    </recommendedName>
</protein>
<dbReference type="AlphaFoldDB" id="A0A1U7ISU8"/>
<accession>A0A1U7ISU8</accession>
<dbReference type="InterPro" id="IPR008775">
    <property type="entry name" value="Phytyl_CoA_dOase-like"/>
</dbReference>
<evidence type="ECO:0000313" key="1">
    <source>
        <dbReference type="EMBL" id="OKH40581.1"/>
    </source>
</evidence>
<dbReference type="GO" id="GO:0016706">
    <property type="term" value="F:2-oxoglutarate-dependent dioxygenase activity"/>
    <property type="evidence" value="ECO:0007669"/>
    <property type="project" value="UniProtKB-ARBA"/>
</dbReference>
<name>A0A1U7ISU8_9CYAN</name>
<dbReference type="Pfam" id="PF05721">
    <property type="entry name" value="PhyH"/>
    <property type="match status" value="1"/>
</dbReference>
<dbReference type="EMBL" id="MRCE01000002">
    <property type="protein sequence ID" value="OKH40581.1"/>
    <property type="molecule type" value="Genomic_DNA"/>
</dbReference>
<dbReference type="SUPFAM" id="SSF51197">
    <property type="entry name" value="Clavaminate synthase-like"/>
    <property type="match status" value="1"/>
</dbReference>
<dbReference type="Proteomes" id="UP000185860">
    <property type="component" value="Unassembled WGS sequence"/>
</dbReference>
<sequence>MVEQDLKTEFDKNGFVILRGFFSEQEARNVLETIKSSKHPNNKDRLTKGAMTFYSNIFRYSQEIQSFAAQQKIVDVLKGLIGPDIWMRHDQAVAKGPGADTFPWHQDNGYNKLKDGHFQFWIALTEMNQDNGGLWLQPGSHKQILPHKKVGNEQVYDGIPENPVAIEAKPGDVIIFSSFCLHSTTPNITQKDRWAYVLEYMSFDYYDPFLEPPYFIIARDGKSCPGFVESYRGSNNLVNRLKYNLRMDGQIKRWLRKIIKKPSGVSS</sequence>
<dbReference type="PANTHER" id="PTHR20883:SF46">
    <property type="entry name" value="PHYTANOYL-COA HYDROXYLASE"/>
    <property type="match status" value="1"/>
</dbReference>
<proteinExistence type="predicted"/>
<dbReference type="PANTHER" id="PTHR20883">
    <property type="entry name" value="PHYTANOYL-COA DIOXYGENASE DOMAIN CONTAINING 1"/>
    <property type="match status" value="1"/>
</dbReference>
<gene>
    <name evidence="1" type="ORF">NIES2119_02955</name>
</gene>
<organism evidence="1 2">
    <name type="scientific">[Phormidium ambiguum] IAM M-71</name>
    <dbReference type="NCBI Taxonomy" id="454136"/>
    <lineage>
        <taxon>Bacteria</taxon>
        <taxon>Bacillati</taxon>
        <taxon>Cyanobacteriota</taxon>
        <taxon>Cyanophyceae</taxon>
        <taxon>Oscillatoriophycideae</taxon>
        <taxon>Aerosakkonematales</taxon>
        <taxon>Aerosakkonemataceae</taxon>
        <taxon>Floridanema</taxon>
    </lineage>
</organism>
<evidence type="ECO:0000313" key="2">
    <source>
        <dbReference type="Proteomes" id="UP000185860"/>
    </source>
</evidence>
<dbReference type="Gene3D" id="2.60.120.620">
    <property type="entry name" value="q2cbj1_9rhob like domain"/>
    <property type="match status" value="1"/>
</dbReference>
<comment type="caution">
    <text evidence="1">The sequence shown here is derived from an EMBL/GenBank/DDBJ whole genome shotgun (WGS) entry which is preliminary data.</text>
</comment>
<reference evidence="1 2" key="1">
    <citation type="submission" date="2016-11" db="EMBL/GenBank/DDBJ databases">
        <title>Draft Genome Sequences of Nine Cyanobacterial Strains from Diverse Habitats.</title>
        <authorList>
            <person name="Zhu T."/>
            <person name="Hou S."/>
            <person name="Lu X."/>
            <person name="Hess W.R."/>
        </authorList>
    </citation>
    <scope>NUCLEOTIDE SEQUENCE [LARGE SCALE GENOMIC DNA]</scope>
    <source>
        <strain evidence="1 2">IAM M-71</strain>
    </source>
</reference>